<dbReference type="AlphaFoldDB" id="A0A382YZM9"/>
<evidence type="ECO:0000313" key="3">
    <source>
        <dbReference type="EMBL" id="SVD88285.1"/>
    </source>
</evidence>
<reference evidence="3" key="1">
    <citation type="submission" date="2018-05" db="EMBL/GenBank/DDBJ databases">
        <authorList>
            <person name="Lanie J.A."/>
            <person name="Ng W.-L."/>
            <person name="Kazmierczak K.M."/>
            <person name="Andrzejewski T.M."/>
            <person name="Davidsen T.M."/>
            <person name="Wayne K.J."/>
            <person name="Tettelin H."/>
            <person name="Glass J.I."/>
            <person name="Rusch D."/>
            <person name="Podicherti R."/>
            <person name="Tsui H.-C.T."/>
            <person name="Winkler M.E."/>
        </authorList>
    </citation>
    <scope>NUCLEOTIDE SEQUENCE</scope>
</reference>
<feature type="non-terminal residue" evidence="3">
    <location>
        <position position="83"/>
    </location>
</feature>
<protein>
    <recommendedName>
        <fullName evidence="2">Zinc finger/thioredoxin putative domain-containing protein</fullName>
    </recommendedName>
</protein>
<dbReference type="InterPro" id="IPR011723">
    <property type="entry name" value="Znf/thioredoxin_put"/>
</dbReference>
<proteinExistence type="predicted"/>
<accession>A0A382YZM9</accession>
<gene>
    <name evidence="3" type="ORF">METZ01_LOCUS441139</name>
</gene>
<sequence>MKIVCTHCQAGYQVDLPEIKPEGVEFKCAKCEQKFLVKPQNTGQAQTNIASPVSAAESEVSKKAPASVGEEKKSPTIGKESLS</sequence>
<name>A0A382YZM9_9ZZZZ</name>
<evidence type="ECO:0000256" key="1">
    <source>
        <dbReference type="SAM" id="MobiDB-lite"/>
    </source>
</evidence>
<dbReference type="NCBIfam" id="TIGR02098">
    <property type="entry name" value="MJ0042_CXXC"/>
    <property type="match status" value="1"/>
</dbReference>
<dbReference type="Pfam" id="PF13717">
    <property type="entry name" value="Zn_ribbon_4"/>
    <property type="match status" value="1"/>
</dbReference>
<feature type="region of interest" description="Disordered" evidence="1">
    <location>
        <begin position="41"/>
        <end position="83"/>
    </location>
</feature>
<evidence type="ECO:0000259" key="2">
    <source>
        <dbReference type="Pfam" id="PF13717"/>
    </source>
</evidence>
<dbReference type="EMBL" id="UINC01179552">
    <property type="protein sequence ID" value="SVD88285.1"/>
    <property type="molecule type" value="Genomic_DNA"/>
</dbReference>
<organism evidence="3">
    <name type="scientific">marine metagenome</name>
    <dbReference type="NCBI Taxonomy" id="408172"/>
    <lineage>
        <taxon>unclassified sequences</taxon>
        <taxon>metagenomes</taxon>
        <taxon>ecological metagenomes</taxon>
    </lineage>
</organism>
<feature type="domain" description="Zinc finger/thioredoxin putative" evidence="2">
    <location>
        <begin position="1"/>
        <end position="35"/>
    </location>
</feature>